<dbReference type="GO" id="GO:0008270">
    <property type="term" value="F:zinc ion binding"/>
    <property type="evidence" value="ECO:0007669"/>
    <property type="project" value="UniProtKB-UniRule"/>
</dbReference>
<evidence type="ECO:0000256" key="8">
    <source>
        <dbReference type="HAMAP-Rule" id="MF_00009"/>
    </source>
</evidence>
<dbReference type="AlphaFoldDB" id="G9EUV0"/>
<dbReference type="FunCoup" id="G9EUV0">
    <property type="interactions" value="247"/>
</dbReference>
<dbReference type="Pfam" id="PF02130">
    <property type="entry name" value="YbeY"/>
    <property type="match status" value="1"/>
</dbReference>
<keyword evidence="7 8" id="KW-0862">Zinc</keyword>
<comment type="function">
    <text evidence="8">Single strand-specific metallo-endoribonuclease involved in late-stage 70S ribosome quality control and in maturation of the 3' terminus of the 16S rRNA.</text>
</comment>
<evidence type="ECO:0000256" key="6">
    <source>
        <dbReference type="ARBA" id="ARBA00022801"/>
    </source>
</evidence>
<feature type="binding site" evidence="8">
    <location>
        <position position="124"/>
    </location>
    <ligand>
        <name>Zn(2+)</name>
        <dbReference type="ChEBI" id="CHEBI:29105"/>
        <note>catalytic</note>
    </ligand>
</feature>
<keyword evidence="2 8" id="KW-0690">Ribosome biogenesis</keyword>
<dbReference type="GO" id="GO:0004222">
    <property type="term" value="F:metalloendopeptidase activity"/>
    <property type="evidence" value="ECO:0007669"/>
    <property type="project" value="InterPro"/>
</dbReference>
<evidence type="ECO:0000256" key="3">
    <source>
        <dbReference type="ARBA" id="ARBA00022722"/>
    </source>
</evidence>
<feature type="binding site" evidence="8">
    <location>
        <position position="114"/>
    </location>
    <ligand>
        <name>Zn(2+)</name>
        <dbReference type="ChEBI" id="CHEBI:29105"/>
        <note>catalytic</note>
    </ligand>
</feature>
<evidence type="ECO:0000256" key="4">
    <source>
        <dbReference type="ARBA" id="ARBA00022723"/>
    </source>
</evidence>
<dbReference type="RefSeq" id="WP_006872954.1">
    <property type="nucleotide sequence ID" value="NZ_JH413850.1"/>
</dbReference>
<evidence type="ECO:0000313" key="10">
    <source>
        <dbReference type="Proteomes" id="UP000002770"/>
    </source>
</evidence>
<keyword evidence="8" id="KW-0698">rRNA processing</keyword>
<name>G9EUV0_9GAMM</name>
<evidence type="ECO:0000256" key="5">
    <source>
        <dbReference type="ARBA" id="ARBA00022759"/>
    </source>
</evidence>
<dbReference type="PANTHER" id="PTHR46986:SF1">
    <property type="entry name" value="ENDORIBONUCLEASE YBEY, CHLOROPLASTIC"/>
    <property type="match status" value="1"/>
</dbReference>
<keyword evidence="8" id="KW-0963">Cytoplasm</keyword>
<comment type="cofactor">
    <cofactor evidence="8">
        <name>Zn(2+)</name>
        <dbReference type="ChEBI" id="CHEBI:29105"/>
    </cofactor>
    <text evidence="8">Binds 1 zinc ion.</text>
</comment>
<dbReference type="OrthoDB" id="9807740at2"/>
<feature type="binding site" evidence="8">
    <location>
        <position position="118"/>
    </location>
    <ligand>
        <name>Zn(2+)</name>
        <dbReference type="ChEBI" id="CHEBI:29105"/>
        <note>catalytic</note>
    </ligand>
</feature>
<dbReference type="HOGENOM" id="CLU_106710_0_1_6"/>
<accession>G9EUV0</accession>
<evidence type="ECO:0000256" key="1">
    <source>
        <dbReference type="ARBA" id="ARBA00010875"/>
    </source>
</evidence>
<comment type="similarity">
    <text evidence="1 8">Belongs to the endoribonuclease YbeY family.</text>
</comment>
<dbReference type="InterPro" id="IPR020549">
    <property type="entry name" value="YbeY_CS"/>
</dbReference>
<gene>
    <name evidence="8" type="primary">ybeY</name>
    <name evidence="9" type="ORF">LDG_9101</name>
</gene>
<comment type="subcellular location">
    <subcellularLocation>
        <location evidence="8">Cytoplasm</location>
    </subcellularLocation>
</comment>
<dbReference type="STRING" id="658187.LDG_9101"/>
<dbReference type="InterPro" id="IPR023091">
    <property type="entry name" value="MetalPrtase_cat_dom_sf_prd"/>
</dbReference>
<keyword evidence="3 8" id="KW-0540">Nuclease</keyword>
<dbReference type="EC" id="3.1.-.-" evidence="8"/>
<keyword evidence="5 8" id="KW-0255">Endonuclease</keyword>
<evidence type="ECO:0000313" key="9">
    <source>
        <dbReference type="EMBL" id="EHL29100.1"/>
    </source>
</evidence>
<sequence>MTYYIDIQNATDEPLAIDENEITHVASLALRDYQKKAELTVRFVNHEEITYLNNTYRKKNKPTNVLAFPSELPLEIQLECPLLGDVIICPDVLLAESNELNKTLEAHWSLILIHGILHLLGYDHIKDEDAAVMQSIEIKLLAELGYANPYDAEGNQLE</sequence>
<dbReference type="EMBL" id="JH413850">
    <property type="protein sequence ID" value="EHL29100.1"/>
    <property type="molecule type" value="Genomic_DNA"/>
</dbReference>
<evidence type="ECO:0000256" key="7">
    <source>
        <dbReference type="ARBA" id="ARBA00022833"/>
    </source>
</evidence>
<keyword evidence="4 8" id="KW-0479">Metal-binding</keyword>
<dbReference type="PANTHER" id="PTHR46986">
    <property type="entry name" value="ENDORIBONUCLEASE YBEY, CHLOROPLASTIC"/>
    <property type="match status" value="1"/>
</dbReference>
<dbReference type="InParanoid" id="G9EUV0"/>
<dbReference type="eggNOG" id="COG0319">
    <property type="taxonomic scope" value="Bacteria"/>
</dbReference>
<dbReference type="PROSITE" id="PS01306">
    <property type="entry name" value="UPF0054"/>
    <property type="match status" value="1"/>
</dbReference>
<keyword evidence="6 8" id="KW-0378">Hydrolase</keyword>
<protein>
    <recommendedName>
        <fullName evidence="8">Endoribonuclease YbeY</fullName>
        <ecNumber evidence="8">3.1.-.-</ecNumber>
    </recommendedName>
</protein>
<dbReference type="GO" id="GO:0004521">
    <property type="term" value="F:RNA endonuclease activity"/>
    <property type="evidence" value="ECO:0007669"/>
    <property type="project" value="UniProtKB-UniRule"/>
</dbReference>
<reference evidence="9 10" key="1">
    <citation type="journal article" date="2011" name="BMC Genomics">
        <title>Insight into cross-talk between intra-amoebal pathogens.</title>
        <authorList>
            <person name="Gimenez G."/>
            <person name="Bertelli C."/>
            <person name="Moliner C."/>
            <person name="Robert C."/>
            <person name="Raoult D."/>
            <person name="Fournier P.E."/>
            <person name="Greub G."/>
        </authorList>
    </citation>
    <scope>NUCLEOTIDE SEQUENCE [LARGE SCALE GENOMIC DNA]</scope>
    <source>
        <strain evidence="9 10">LLAP12</strain>
    </source>
</reference>
<evidence type="ECO:0000256" key="2">
    <source>
        <dbReference type="ARBA" id="ARBA00022517"/>
    </source>
</evidence>
<dbReference type="InterPro" id="IPR002036">
    <property type="entry name" value="YbeY"/>
</dbReference>
<proteinExistence type="inferred from homology"/>
<dbReference type="Gene3D" id="3.40.390.30">
    <property type="entry name" value="Metalloproteases ('zincins'), catalytic domain"/>
    <property type="match status" value="1"/>
</dbReference>
<dbReference type="GO" id="GO:0006364">
    <property type="term" value="P:rRNA processing"/>
    <property type="evidence" value="ECO:0007669"/>
    <property type="project" value="UniProtKB-UniRule"/>
</dbReference>
<dbReference type="Proteomes" id="UP000002770">
    <property type="component" value="Unassembled WGS sequence"/>
</dbReference>
<dbReference type="SUPFAM" id="SSF55486">
    <property type="entry name" value="Metalloproteases ('zincins'), catalytic domain"/>
    <property type="match status" value="1"/>
</dbReference>
<keyword evidence="10" id="KW-1185">Reference proteome</keyword>
<dbReference type="NCBIfam" id="TIGR00043">
    <property type="entry name" value="rRNA maturation RNase YbeY"/>
    <property type="match status" value="1"/>
</dbReference>
<organism evidence="9 10">
    <name type="scientific">Legionella drancourtii LLAP12</name>
    <dbReference type="NCBI Taxonomy" id="658187"/>
    <lineage>
        <taxon>Bacteria</taxon>
        <taxon>Pseudomonadati</taxon>
        <taxon>Pseudomonadota</taxon>
        <taxon>Gammaproteobacteria</taxon>
        <taxon>Legionellales</taxon>
        <taxon>Legionellaceae</taxon>
        <taxon>Legionella</taxon>
    </lineage>
</organism>
<dbReference type="GO" id="GO:0005737">
    <property type="term" value="C:cytoplasm"/>
    <property type="evidence" value="ECO:0007669"/>
    <property type="project" value="UniProtKB-SubCell"/>
</dbReference>
<dbReference type="HAMAP" id="MF_00009">
    <property type="entry name" value="Endoribonucl_YbeY"/>
    <property type="match status" value="1"/>
</dbReference>